<dbReference type="Pfam" id="PF01797">
    <property type="entry name" value="Y1_Tnp"/>
    <property type="match status" value="1"/>
</dbReference>
<dbReference type="SMART" id="SM01321">
    <property type="entry name" value="Y1_Tnp"/>
    <property type="match status" value="1"/>
</dbReference>
<protein>
    <recommendedName>
        <fullName evidence="1">Transposase IS200-like domain-containing protein</fullName>
    </recommendedName>
</protein>
<feature type="domain" description="Transposase IS200-like" evidence="1">
    <location>
        <begin position="8"/>
        <end position="146"/>
    </location>
</feature>
<dbReference type="PANTHER" id="PTHR34322:SF2">
    <property type="entry name" value="TRANSPOSASE IS200-LIKE DOMAIN-CONTAINING PROTEIN"/>
    <property type="match status" value="1"/>
</dbReference>
<dbReference type="PANTHER" id="PTHR34322">
    <property type="entry name" value="TRANSPOSASE, Y1_TNP DOMAIN-CONTAINING"/>
    <property type="match status" value="1"/>
</dbReference>
<evidence type="ECO:0000313" key="3">
    <source>
        <dbReference type="Proteomes" id="UP000176863"/>
    </source>
</evidence>
<sequence>MANRPPFELGEWYHCFSRGVEKRKVFENELDANRFLMLLYLANGTKPIQIFNTYKPELSKALKTDRGTPIVAVSAYCLMPNHFHLLLKEVVEGGISSFMRKLGIAYTMYFNEKNERVGNLFVKPFRSRRIGTDRYFQRVLQYIHCNPAELYEPAWKSGSVRNIRTLEKKLVDYPYSSLRNYSLPKSNNRILSKDGFDVADHPSAARMIEDARSYYADIAEDRFER</sequence>
<dbReference type="GO" id="GO:0004803">
    <property type="term" value="F:transposase activity"/>
    <property type="evidence" value="ECO:0007669"/>
    <property type="project" value="InterPro"/>
</dbReference>
<dbReference type="GO" id="GO:0003677">
    <property type="term" value="F:DNA binding"/>
    <property type="evidence" value="ECO:0007669"/>
    <property type="project" value="InterPro"/>
</dbReference>
<gene>
    <name evidence="2" type="ORF">A2851_04440</name>
</gene>
<proteinExistence type="predicted"/>
<dbReference type="SUPFAM" id="SSF143422">
    <property type="entry name" value="Transposase IS200-like"/>
    <property type="match status" value="1"/>
</dbReference>
<dbReference type="Gene3D" id="3.30.70.1290">
    <property type="entry name" value="Transposase IS200-like"/>
    <property type="match status" value="1"/>
</dbReference>
<dbReference type="Proteomes" id="UP000176863">
    <property type="component" value="Unassembled WGS sequence"/>
</dbReference>
<dbReference type="GO" id="GO:0006313">
    <property type="term" value="P:DNA transposition"/>
    <property type="evidence" value="ECO:0007669"/>
    <property type="project" value="InterPro"/>
</dbReference>
<dbReference type="InterPro" id="IPR036515">
    <property type="entry name" value="Transposase_17_sf"/>
</dbReference>
<dbReference type="EMBL" id="MFKT01000021">
    <property type="protein sequence ID" value="OGG52908.1"/>
    <property type="molecule type" value="Genomic_DNA"/>
</dbReference>
<evidence type="ECO:0000259" key="1">
    <source>
        <dbReference type="SMART" id="SM01321"/>
    </source>
</evidence>
<name>A0A1F6CUQ8_9BACT</name>
<dbReference type="AlphaFoldDB" id="A0A1F6CUQ8"/>
<dbReference type="STRING" id="1798480.A2851_04440"/>
<organism evidence="2 3">
    <name type="scientific">Candidatus Kaiserbacteria bacterium RIFCSPHIGHO2_01_FULL_53_29</name>
    <dbReference type="NCBI Taxonomy" id="1798480"/>
    <lineage>
        <taxon>Bacteria</taxon>
        <taxon>Candidatus Kaiseribacteriota</taxon>
    </lineage>
</organism>
<evidence type="ECO:0000313" key="2">
    <source>
        <dbReference type="EMBL" id="OGG52908.1"/>
    </source>
</evidence>
<dbReference type="InterPro" id="IPR002686">
    <property type="entry name" value="Transposase_17"/>
</dbReference>
<comment type="caution">
    <text evidence="2">The sequence shown here is derived from an EMBL/GenBank/DDBJ whole genome shotgun (WGS) entry which is preliminary data.</text>
</comment>
<accession>A0A1F6CUQ8</accession>
<reference evidence="2 3" key="1">
    <citation type="journal article" date="2016" name="Nat. Commun.">
        <title>Thousands of microbial genomes shed light on interconnected biogeochemical processes in an aquifer system.</title>
        <authorList>
            <person name="Anantharaman K."/>
            <person name="Brown C.T."/>
            <person name="Hug L.A."/>
            <person name="Sharon I."/>
            <person name="Castelle C.J."/>
            <person name="Probst A.J."/>
            <person name="Thomas B.C."/>
            <person name="Singh A."/>
            <person name="Wilkins M.J."/>
            <person name="Karaoz U."/>
            <person name="Brodie E.L."/>
            <person name="Williams K.H."/>
            <person name="Hubbard S.S."/>
            <person name="Banfield J.F."/>
        </authorList>
    </citation>
    <scope>NUCLEOTIDE SEQUENCE [LARGE SCALE GENOMIC DNA]</scope>
</reference>